<reference evidence="1" key="1">
    <citation type="journal article" date="2012" name="PLoS ONE">
        <title>Gene sets for utilization of primary and secondary nutrition supplies in the distal gut of endangered iberian lynx.</title>
        <authorList>
            <person name="Alcaide M."/>
            <person name="Messina E."/>
            <person name="Richter M."/>
            <person name="Bargiela R."/>
            <person name="Peplies J."/>
            <person name="Huws S.A."/>
            <person name="Newbold C.J."/>
            <person name="Golyshin P.N."/>
            <person name="Simon M.A."/>
            <person name="Lopez G."/>
            <person name="Yakimov M.M."/>
            <person name="Ferrer M."/>
        </authorList>
    </citation>
    <scope>NUCLEOTIDE SEQUENCE</scope>
</reference>
<organism evidence="1">
    <name type="scientific">gut metagenome</name>
    <dbReference type="NCBI Taxonomy" id="749906"/>
    <lineage>
        <taxon>unclassified sequences</taxon>
        <taxon>metagenomes</taxon>
        <taxon>organismal metagenomes</taxon>
    </lineage>
</organism>
<accession>J9GJ81</accession>
<dbReference type="EMBL" id="AMCI01003723">
    <property type="protein sequence ID" value="EJW99624.1"/>
    <property type="molecule type" value="Genomic_DNA"/>
</dbReference>
<gene>
    <name evidence="1" type="ORF">EVA_12268</name>
</gene>
<protein>
    <submittedName>
        <fullName evidence="1">Uncharacterized protein</fullName>
    </submittedName>
</protein>
<sequence length="124" mass="14571">MNKKIISFMENNFPGDLQHQSKKHQVEQVNEQPEVITFLENQEAMKVEQLQKATSPMKANAAKSTRKRHEIRATFIVDPDLLRKVKYISLVKDILLKEVISQALTNYVDAWERRNQKIRLPKEK</sequence>
<proteinExistence type="predicted"/>
<comment type="caution">
    <text evidence="1">The sequence shown here is derived from an EMBL/GenBank/DDBJ whole genome shotgun (WGS) entry which is preliminary data.</text>
</comment>
<name>J9GJ81_9ZZZZ</name>
<dbReference type="AlphaFoldDB" id="J9GJ81"/>
<evidence type="ECO:0000313" key="1">
    <source>
        <dbReference type="EMBL" id="EJW99624.1"/>
    </source>
</evidence>